<sequence length="133" mass="15789">MASNKENSHDVSNNDGDEIVHDVQNEITRGITIMKSIIRVRDKGIKYDIHWNQENQLINSNDSMLVSYIGSLVRREILITYDNWGNRELRPAKDKIWSEIYVQYGMLFIFVDDYVFKLFILTHSMYVFFVEDF</sequence>
<proteinExistence type="predicted"/>
<accession>A0AAV0YKB6</accession>
<name>A0AAV0YKB6_VICFA</name>
<dbReference type="EMBL" id="OX451736">
    <property type="protein sequence ID" value="CAI8585847.1"/>
    <property type="molecule type" value="Genomic_DNA"/>
</dbReference>
<evidence type="ECO:0000313" key="2">
    <source>
        <dbReference type="Proteomes" id="UP001157006"/>
    </source>
</evidence>
<dbReference type="AlphaFoldDB" id="A0AAV0YKB6"/>
<protein>
    <submittedName>
        <fullName evidence="1">Uncharacterized protein</fullName>
    </submittedName>
</protein>
<keyword evidence="2" id="KW-1185">Reference proteome</keyword>
<reference evidence="1 2" key="1">
    <citation type="submission" date="2023-01" db="EMBL/GenBank/DDBJ databases">
        <authorList>
            <person name="Kreplak J."/>
        </authorList>
    </citation>
    <scope>NUCLEOTIDE SEQUENCE [LARGE SCALE GENOMIC DNA]</scope>
</reference>
<gene>
    <name evidence="1" type="ORF">VFH_I226160</name>
</gene>
<organism evidence="1 2">
    <name type="scientific">Vicia faba</name>
    <name type="common">Broad bean</name>
    <name type="synonym">Faba vulgaris</name>
    <dbReference type="NCBI Taxonomy" id="3906"/>
    <lineage>
        <taxon>Eukaryota</taxon>
        <taxon>Viridiplantae</taxon>
        <taxon>Streptophyta</taxon>
        <taxon>Embryophyta</taxon>
        <taxon>Tracheophyta</taxon>
        <taxon>Spermatophyta</taxon>
        <taxon>Magnoliopsida</taxon>
        <taxon>eudicotyledons</taxon>
        <taxon>Gunneridae</taxon>
        <taxon>Pentapetalae</taxon>
        <taxon>rosids</taxon>
        <taxon>fabids</taxon>
        <taxon>Fabales</taxon>
        <taxon>Fabaceae</taxon>
        <taxon>Papilionoideae</taxon>
        <taxon>50 kb inversion clade</taxon>
        <taxon>NPAAA clade</taxon>
        <taxon>Hologalegina</taxon>
        <taxon>IRL clade</taxon>
        <taxon>Fabeae</taxon>
        <taxon>Vicia</taxon>
    </lineage>
</organism>
<dbReference type="Proteomes" id="UP001157006">
    <property type="component" value="Chromosome 1L"/>
</dbReference>
<evidence type="ECO:0000313" key="1">
    <source>
        <dbReference type="EMBL" id="CAI8585847.1"/>
    </source>
</evidence>